<keyword evidence="6" id="KW-0812">Transmembrane</keyword>
<reference evidence="10 11" key="1">
    <citation type="submission" date="2020-08" db="EMBL/GenBank/DDBJ databases">
        <title>Genomic Encyclopedia of Type Strains, Phase IV (KMG-IV): sequencing the most valuable type-strain genomes for metagenomic binning, comparative biology and taxonomic classification.</title>
        <authorList>
            <person name="Goeker M."/>
        </authorList>
    </citation>
    <scope>NUCLEOTIDE SEQUENCE [LARGE SCALE GENOMIC DNA]</scope>
    <source>
        <strain evidence="10 11">DSM 102850</strain>
    </source>
</reference>
<keyword evidence="10" id="KW-0418">Kinase</keyword>
<dbReference type="SMART" id="SM00028">
    <property type="entry name" value="TPR"/>
    <property type="match status" value="4"/>
</dbReference>
<sequence length="824" mass="87372">MSGFRRRLSGASAALFVFALGPAAAQDEAPAERIGAAEASMMTDPAHALSLTDGLESAPLSALDAAAVLRLKAEALMRLGRAAEAEGLPERGLALLGDAEVPALRGDLHLARGRLARAAGRTGEALGAYHTAYEYYVRADESRDQAIALQSIGSVYNDAHAHERVLDYYARAAATYQGDPMLTLSAQNNQANALKALGRSDEALAMFRAALSIADELGSDLLRLRILTNIADLQVGIGALADAEGTLENASALLGKVEGATWADFVSGVHAQLLAAQGRDAAALAEMESLFAGKALNATPAAYRAFHEEASRLYEAAGEEAMALAHLRAFMRLDTAAREAAASANLALRAAEFDFATQELEIERLTSRGLRDRLSLVQAVQARRRLLLYALVWGVGAVVVGSFLTIRLLRRKNTALQDMHDELAVSHDDLTDANEALVAANESKMRFLAATSHEIRTPLNGIIGMTEVVLRDMDEGDENRSRIRIAHEAGQSLLVIVNDLLDMAKIERNETDIVRSEVVVQGLLGGIAALWQKAADDKGIDLVLTLEDCPERAVLDEKHTRQIVNNLLNNAIKFTEAGSVAVTARVADDTLSVEVRDSGIGIAEADQERVFRMFEQAQGGASRRYGGTGLGLAICRRLARLMNGDVVLESVPGEGSVFTFTLPLGKAAMRPAAAPQPAPRAVPQDISDVRVLVAEDNTVNQMVVKAYLSSHVASIEVAPDGQAALEAVQGGGYDLVLMDKQMPRMDGVEATLAIRALTGPEGAVPIIAVTADAFQGAKDEMIAAGCDGFVPKPLSEAHIIAVIEQVLAARKAGVLPAGVKARAA</sequence>
<dbReference type="InterPro" id="IPR036097">
    <property type="entry name" value="HisK_dim/P_sf"/>
</dbReference>
<dbReference type="FunFam" id="3.30.565.10:FF:000010">
    <property type="entry name" value="Sensor histidine kinase RcsC"/>
    <property type="match status" value="1"/>
</dbReference>
<dbReference type="Pfam" id="PF02518">
    <property type="entry name" value="HATPase_c"/>
    <property type="match status" value="1"/>
</dbReference>
<accession>A0A840I216</accession>
<keyword evidence="11" id="KW-1185">Reference proteome</keyword>
<dbReference type="InterPro" id="IPR003661">
    <property type="entry name" value="HisK_dim/P_dom"/>
</dbReference>
<dbReference type="RefSeq" id="WP_183817228.1">
    <property type="nucleotide sequence ID" value="NZ_JACHOB010000002.1"/>
</dbReference>
<dbReference type="SUPFAM" id="SSF48452">
    <property type="entry name" value="TPR-like"/>
    <property type="match status" value="1"/>
</dbReference>
<dbReference type="Pfam" id="PF00512">
    <property type="entry name" value="HisKA"/>
    <property type="match status" value="1"/>
</dbReference>
<dbReference type="InterPro" id="IPR004358">
    <property type="entry name" value="Sig_transdc_His_kin-like_C"/>
</dbReference>
<keyword evidence="10" id="KW-0808">Transferase</keyword>
<feature type="modified residue" description="4-aspartylphosphate" evidence="5">
    <location>
        <position position="739"/>
    </location>
</feature>
<evidence type="ECO:0000313" key="10">
    <source>
        <dbReference type="EMBL" id="MBB4659056.1"/>
    </source>
</evidence>
<keyword evidence="6" id="KW-0472">Membrane</keyword>
<feature type="signal peptide" evidence="7">
    <location>
        <begin position="1"/>
        <end position="25"/>
    </location>
</feature>
<keyword evidence="3 5" id="KW-0597">Phosphoprotein</keyword>
<gene>
    <name evidence="10" type="ORF">GGQ59_001570</name>
</gene>
<evidence type="ECO:0000256" key="5">
    <source>
        <dbReference type="PROSITE-ProRule" id="PRU00169"/>
    </source>
</evidence>
<dbReference type="EMBL" id="JACHOB010000002">
    <property type="protein sequence ID" value="MBB4659056.1"/>
    <property type="molecule type" value="Genomic_DNA"/>
</dbReference>
<dbReference type="Proteomes" id="UP000563524">
    <property type="component" value="Unassembled WGS sequence"/>
</dbReference>
<keyword evidence="7" id="KW-0732">Signal</keyword>
<dbReference type="PANTHER" id="PTHR45339">
    <property type="entry name" value="HYBRID SIGNAL TRANSDUCTION HISTIDINE KINASE J"/>
    <property type="match status" value="1"/>
</dbReference>
<dbReference type="PROSITE" id="PS50110">
    <property type="entry name" value="RESPONSE_REGULATORY"/>
    <property type="match status" value="1"/>
</dbReference>
<evidence type="ECO:0000256" key="3">
    <source>
        <dbReference type="ARBA" id="ARBA00022553"/>
    </source>
</evidence>
<dbReference type="Pfam" id="PF00072">
    <property type="entry name" value="Response_reg"/>
    <property type="match status" value="1"/>
</dbReference>
<dbReference type="InterPro" id="IPR001789">
    <property type="entry name" value="Sig_transdc_resp-reg_receiver"/>
</dbReference>
<name>A0A840I216_9PROT</name>
<comment type="catalytic activity">
    <reaction evidence="1">
        <text>ATP + protein L-histidine = ADP + protein N-phospho-L-histidine.</text>
        <dbReference type="EC" id="2.7.13.3"/>
    </reaction>
</comment>
<dbReference type="CDD" id="cd17546">
    <property type="entry name" value="REC_hyHK_CKI1_RcsC-like"/>
    <property type="match status" value="1"/>
</dbReference>
<dbReference type="InterPro" id="IPR019734">
    <property type="entry name" value="TPR_rpt"/>
</dbReference>
<dbReference type="GO" id="GO:0000155">
    <property type="term" value="F:phosphorelay sensor kinase activity"/>
    <property type="evidence" value="ECO:0007669"/>
    <property type="project" value="InterPro"/>
</dbReference>
<protein>
    <recommendedName>
        <fullName evidence="2">histidine kinase</fullName>
        <ecNumber evidence="2">2.7.13.3</ecNumber>
    </recommendedName>
</protein>
<dbReference type="SUPFAM" id="SSF47384">
    <property type="entry name" value="Homodimeric domain of signal transducing histidine kinase"/>
    <property type="match status" value="1"/>
</dbReference>
<keyword evidence="4" id="KW-0902">Two-component regulatory system</keyword>
<proteinExistence type="predicted"/>
<dbReference type="PROSITE" id="PS50109">
    <property type="entry name" value="HIS_KIN"/>
    <property type="match status" value="1"/>
</dbReference>
<dbReference type="SMART" id="SM00448">
    <property type="entry name" value="REC"/>
    <property type="match status" value="1"/>
</dbReference>
<comment type="caution">
    <text evidence="10">The sequence shown here is derived from an EMBL/GenBank/DDBJ whole genome shotgun (WGS) entry which is preliminary data.</text>
</comment>
<feature type="chain" id="PRO_5032499656" description="histidine kinase" evidence="7">
    <location>
        <begin position="26"/>
        <end position="824"/>
    </location>
</feature>
<evidence type="ECO:0000259" key="9">
    <source>
        <dbReference type="PROSITE" id="PS50110"/>
    </source>
</evidence>
<dbReference type="InterPro" id="IPR011990">
    <property type="entry name" value="TPR-like_helical_dom_sf"/>
</dbReference>
<dbReference type="Gene3D" id="1.10.287.130">
    <property type="match status" value="1"/>
</dbReference>
<dbReference type="CDD" id="cd16922">
    <property type="entry name" value="HATPase_EvgS-ArcB-TorS-like"/>
    <property type="match status" value="1"/>
</dbReference>
<organism evidence="10 11">
    <name type="scientific">Parvularcula dongshanensis</name>
    <dbReference type="NCBI Taxonomy" id="1173995"/>
    <lineage>
        <taxon>Bacteria</taxon>
        <taxon>Pseudomonadati</taxon>
        <taxon>Pseudomonadota</taxon>
        <taxon>Alphaproteobacteria</taxon>
        <taxon>Parvularculales</taxon>
        <taxon>Parvularculaceae</taxon>
        <taxon>Parvularcula</taxon>
    </lineage>
</organism>
<feature type="domain" description="Response regulatory" evidence="9">
    <location>
        <begin position="690"/>
        <end position="807"/>
    </location>
</feature>
<feature type="transmembrane region" description="Helical" evidence="6">
    <location>
        <begin position="386"/>
        <end position="409"/>
    </location>
</feature>
<dbReference type="CDD" id="cd00082">
    <property type="entry name" value="HisKA"/>
    <property type="match status" value="1"/>
</dbReference>
<dbReference type="PRINTS" id="PR00344">
    <property type="entry name" value="BCTRLSENSOR"/>
</dbReference>
<dbReference type="EC" id="2.7.13.3" evidence="2"/>
<dbReference type="InterPro" id="IPR011006">
    <property type="entry name" value="CheY-like_superfamily"/>
</dbReference>
<evidence type="ECO:0000256" key="6">
    <source>
        <dbReference type="SAM" id="Phobius"/>
    </source>
</evidence>
<dbReference type="SMART" id="SM00388">
    <property type="entry name" value="HisKA"/>
    <property type="match status" value="1"/>
</dbReference>
<evidence type="ECO:0000256" key="2">
    <source>
        <dbReference type="ARBA" id="ARBA00012438"/>
    </source>
</evidence>
<dbReference type="SMART" id="SM00387">
    <property type="entry name" value="HATPase_c"/>
    <property type="match status" value="1"/>
</dbReference>
<evidence type="ECO:0000256" key="7">
    <source>
        <dbReference type="SAM" id="SignalP"/>
    </source>
</evidence>
<dbReference type="InterPro" id="IPR036890">
    <property type="entry name" value="HATPase_C_sf"/>
</dbReference>
<dbReference type="InterPro" id="IPR003594">
    <property type="entry name" value="HATPase_dom"/>
</dbReference>
<evidence type="ECO:0000256" key="1">
    <source>
        <dbReference type="ARBA" id="ARBA00000085"/>
    </source>
</evidence>
<dbReference type="InterPro" id="IPR005467">
    <property type="entry name" value="His_kinase_dom"/>
</dbReference>
<dbReference type="AlphaFoldDB" id="A0A840I216"/>
<dbReference type="SUPFAM" id="SSF52172">
    <property type="entry name" value="CheY-like"/>
    <property type="match status" value="1"/>
</dbReference>
<keyword evidence="6" id="KW-1133">Transmembrane helix</keyword>
<dbReference type="Gene3D" id="1.25.40.10">
    <property type="entry name" value="Tetratricopeptide repeat domain"/>
    <property type="match status" value="1"/>
</dbReference>
<dbReference type="Gene3D" id="3.30.565.10">
    <property type="entry name" value="Histidine kinase-like ATPase, C-terminal domain"/>
    <property type="match status" value="1"/>
</dbReference>
<evidence type="ECO:0000256" key="4">
    <source>
        <dbReference type="ARBA" id="ARBA00023012"/>
    </source>
</evidence>
<dbReference type="Gene3D" id="3.40.50.2300">
    <property type="match status" value="1"/>
</dbReference>
<evidence type="ECO:0000259" key="8">
    <source>
        <dbReference type="PROSITE" id="PS50109"/>
    </source>
</evidence>
<dbReference type="PANTHER" id="PTHR45339:SF3">
    <property type="entry name" value="HISTIDINE KINASE"/>
    <property type="match status" value="1"/>
</dbReference>
<dbReference type="Pfam" id="PF13424">
    <property type="entry name" value="TPR_12"/>
    <property type="match status" value="1"/>
</dbReference>
<evidence type="ECO:0000313" key="11">
    <source>
        <dbReference type="Proteomes" id="UP000563524"/>
    </source>
</evidence>
<dbReference type="SUPFAM" id="SSF55874">
    <property type="entry name" value="ATPase domain of HSP90 chaperone/DNA topoisomerase II/histidine kinase"/>
    <property type="match status" value="1"/>
</dbReference>
<feature type="domain" description="Histidine kinase" evidence="8">
    <location>
        <begin position="450"/>
        <end position="666"/>
    </location>
</feature>